<keyword evidence="2" id="KW-0732">Signal</keyword>
<evidence type="ECO:0000313" key="6">
    <source>
        <dbReference type="Proteomes" id="UP000634780"/>
    </source>
</evidence>
<dbReference type="InterPro" id="IPR013783">
    <property type="entry name" value="Ig-like_fold"/>
</dbReference>
<dbReference type="Gene3D" id="3.40.390.10">
    <property type="entry name" value="Collagenase (Catalytic Domain)"/>
    <property type="match status" value="1"/>
</dbReference>
<dbReference type="Pfam" id="PF18998">
    <property type="entry name" value="Flg_new_2"/>
    <property type="match status" value="1"/>
</dbReference>
<dbReference type="Pfam" id="PF13583">
    <property type="entry name" value="Reprolysin_4"/>
    <property type="match status" value="1"/>
</dbReference>
<accession>A0ABS0X8H0</accession>
<dbReference type="Gene3D" id="2.60.40.10">
    <property type="entry name" value="Immunoglobulins"/>
    <property type="match status" value="1"/>
</dbReference>
<feature type="region of interest" description="Disordered" evidence="1">
    <location>
        <begin position="410"/>
        <end position="432"/>
    </location>
</feature>
<comment type="caution">
    <text evidence="5">The sequence shown here is derived from an EMBL/GenBank/DDBJ whole genome shotgun (WGS) entry which is preliminary data.</text>
</comment>
<dbReference type="EMBL" id="JAEKOZ010000011">
    <property type="protein sequence ID" value="MBJ3809269.1"/>
    <property type="molecule type" value="Genomic_DNA"/>
</dbReference>
<feature type="signal peptide" evidence="2">
    <location>
        <begin position="1"/>
        <end position="28"/>
    </location>
</feature>
<sequence>MVPVRFVVIGAVAALTATLPAAPSPAAAPNPAAAPAPGLPGLLRFGEVTWTEGAFSALCRRGTVAAPDQRALPLFDGESVTAYAKKVARDRQGTLLWSGHVAGRPDRPVTLAVDGACAGGRPRVAGEITAGQVRYALEGVRPGVSRIRSFDTARQTPLVRDALRLADTARPTAPPRRRAEPTDPVIDVLIGYTPQTAEDTEGGAAALALQAKAAVEGTNQAYADSQVKARLNLLGTFETPEWSGDAGDMDGMTGALADPADPRYSDDWATSVRATRDAQGADLVHVLSKFTPGPGIYTAGTGMTPSLPRLVPGDNARYSTDDTGFGAQQADTFGTHHLAHEIGHNFGLNHDYITDPVKPTADNYRAGNYNPYYPDNHGFLPEDRTWVDIMGYTMSCASEDKCENKMWFSNPRQDHDGKPRGVALGSPEPADSTRVMNLTGPVLANYRTPADSTAAKRHALTAVPQDGTGGTVTTASTGLFAAGDQVTVTAAPDSRYKIDRWIVDGKVQPTRAASLSVTMNSDHYVAVSFVKNSAALSPIPAALTAVSPDTGSVKGGFTVTLTGGGLTGTTQILVGTPTAGGFRGVAATNVRVLDDDRVTFTAPAYPQAGAVQVATARGNAMTASIGFTYTD</sequence>
<evidence type="ECO:0000256" key="1">
    <source>
        <dbReference type="SAM" id="MobiDB-lite"/>
    </source>
</evidence>
<evidence type="ECO:0000259" key="4">
    <source>
        <dbReference type="Pfam" id="PF18998"/>
    </source>
</evidence>
<dbReference type="SUPFAM" id="SSF81296">
    <property type="entry name" value="E set domains"/>
    <property type="match status" value="1"/>
</dbReference>
<dbReference type="InterPro" id="IPR024079">
    <property type="entry name" value="MetalloPept_cat_dom_sf"/>
</dbReference>
<reference evidence="5 6" key="1">
    <citation type="submission" date="2020-12" db="EMBL/GenBank/DDBJ databases">
        <title>Streptomyces typhae sp. nov., a novel endophytic actinomycete isolated from the root of cattail pollen (Typha angustifolia L.).</title>
        <authorList>
            <person name="Peng C."/>
            <person name="Liu C."/>
        </authorList>
    </citation>
    <scope>NUCLEOTIDE SEQUENCE [LARGE SCALE GENOMIC DNA]</scope>
    <source>
        <strain evidence="5 6">JCM 4753</strain>
    </source>
</reference>
<protein>
    <submittedName>
        <fullName evidence="5">IPT/TIG domain-containing protein</fullName>
    </submittedName>
</protein>
<feature type="domain" description="IPT/TIG" evidence="3">
    <location>
        <begin position="543"/>
        <end position="629"/>
    </location>
</feature>
<organism evidence="5 6">
    <name type="scientific">Streptomyces flavofungini</name>
    <dbReference type="NCBI Taxonomy" id="68200"/>
    <lineage>
        <taxon>Bacteria</taxon>
        <taxon>Bacillati</taxon>
        <taxon>Actinomycetota</taxon>
        <taxon>Actinomycetes</taxon>
        <taxon>Kitasatosporales</taxon>
        <taxon>Streptomycetaceae</taxon>
        <taxon>Streptomyces</taxon>
    </lineage>
</organism>
<dbReference type="InterPro" id="IPR014756">
    <property type="entry name" value="Ig_E-set"/>
</dbReference>
<dbReference type="InterPro" id="IPR044060">
    <property type="entry name" value="Bacterial_rp_domain"/>
</dbReference>
<evidence type="ECO:0000313" key="5">
    <source>
        <dbReference type="EMBL" id="MBJ3809269.1"/>
    </source>
</evidence>
<dbReference type="Proteomes" id="UP000634780">
    <property type="component" value="Unassembled WGS sequence"/>
</dbReference>
<feature type="domain" description="Bacterial repeat" evidence="4">
    <location>
        <begin position="466"/>
        <end position="532"/>
    </location>
</feature>
<name>A0ABS0X8H0_9ACTN</name>
<keyword evidence="6" id="KW-1185">Reference proteome</keyword>
<evidence type="ECO:0000259" key="3">
    <source>
        <dbReference type="Pfam" id="PF01833"/>
    </source>
</evidence>
<proteinExistence type="predicted"/>
<feature type="chain" id="PRO_5045092623" evidence="2">
    <location>
        <begin position="29"/>
        <end position="631"/>
    </location>
</feature>
<dbReference type="Pfam" id="PF01833">
    <property type="entry name" value="TIG"/>
    <property type="match status" value="1"/>
</dbReference>
<evidence type="ECO:0000256" key="2">
    <source>
        <dbReference type="SAM" id="SignalP"/>
    </source>
</evidence>
<dbReference type="InterPro" id="IPR002909">
    <property type="entry name" value="IPT_dom"/>
</dbReference>
<gene>
    <name evidence="5" type="ORF">JGB26_19465</name>
</gene>
<dbReference type="RefSeq" id="WP_190118731.1">
    <property type="nucleotide sequence ID" value="NZ_BMVR01000012.1"/>
</dbReference>
<dbReference type="SUPFAM" id="SSF55486">
    <property type="entry name" value="Metalloproteases ('zincins'), catalytic domain"/>
    <property type="match status" value="1"/>
</dbReference>